<comment type="similarity">
    <text evidence="1">Belongs to the NAD(P)-dependent epimerase/dehydratase family.</text>
</comment>
<proteinExistence type="inferred from homology"/>
<dbReference type="PANTHER" id="PTHR43000">
    <property type="entry name" value="DTDP-D-GLUCOSE 4,6-DEHYDRATASE-RELATED"/>
    <property type="match status" value="1"/>
</dbReference>
<dbReference type="RefSeq" id="WP_150211660.1">
    <property type="nucleotide sequence ID" value="NZ_CP029190.1"/>
</dbReference>
<reference evidence="3 4" key="1">
    <citation type="submission" date="2018-05" db="EMBL/GenBank/DDBJ databases">
        <title>Streptomyces venezuelae.</title>
        <authorList>
            <person name="Kim W."/>
            <person name="Lee N."/>
            <person name="Cho B.-K."/>
        </authorList>
    </citation>
    <scope>NUCLEOTIDE SEQUENCE [LARGE SCALE GENOMIC DNA]</scope>
    <source>
        <strain evidence="3 4">ATCC 21782</strain>
    </source>
</reference>
<feature type="domain" description="NAD-dependent epimerase/dehydratase" evidence="2">
    <location>
        <begin position="3"/>
        <end position="288"/>
    </location>
</feature>
<evidence type="ECO:0000259" key="2">
    <source>
        <dbReference type="Pfam" id="PF01370"/>
    </source>
</evidence>
<sequence length="399" mass="44410">MRVFIAGVDGYLGWTLAQHLARQGHVIGGADALLRRVWVDEMGSLSAIPIASVDERLAAFSEHFGECMRYFALDLRDHAALSAALAEFQPDAVVHLAECPSAPYSMIDFQHADFVQNNNVSGTLSLLFAMRDSCPEAHLVKLGTMGEYGTPNLDIPEGFFEVEYRGRRDRLPFPRQAGSWYHWSKVFDSHNVAFACQLWGLRATDVMQGVVYGTWVDEDSRLNTRLDFDEAFGTVLNRFCSQAVIGQPVMPYGLGTQRRGFLSLADSMQCLSLAIEHPAAEGEYRVFNQLREVLSVNDLAHVVRAAGEAHGLAVGIKPLDNPRVEAGSHHYCPESRHLRELGFRPSLPIDEVVRAMIGDLLPHRDRIAGHADRLAPTVQWRKQYTTPAQTSNGLRKELS</sequence>
<dbReference type="OrthoDB" id="9801785at2"/>
<name>A0A5P2DB03_STRVZ</name>
<accession>A0A5P2DB03</accession>
<gene>
    <name evidence="3" type="ORF">DEJ50_32805</name>
</gene>
<dbReference type="Gene3D" id="3.40.50.720">
    <property type="entry name" value="NAD(P)-binding Rossmann-like Domain"/>
    <property type="match status" value="1"/>
</dbReference>
<evidence type="ECO:0000256" key="1">
    <source>
        <dbReference type="ARBA" id="ARBA00007637"/>
    </source>
</evidence>
<dbReference type="Gene3D" id="3.90.25.10">
    <property type="entry name" value="UDP-galactose 4-epimerase, domain 1"/>
    <property type="match status" value="1"/>
</dbReference>
<dbReference type="SUPFAM" id="SSF51735">
    <property type="entry name" value="NAD(P)-binding Rossmann-fold domains"/>
    <property type="match status" value="1"/>
</dbReference>
<organism evidence="3 4">
    <name type="scientific">Streptomyces venezuelae</name>
    <dbReference type="NCBI Taxonomy" id="54571"/>
    <lineage>
        <taxon>Bacteria</taxon>
        <taxon>Bacillati</taxon>
        <taxon>Actinomycetota</taxon>
        <taxon>Actinomycetes</taxon>
        <taxon>Kitasatosporales</taxon>
        <taxon>Streptomycetaceae</taxon>
        <taxon>Streptomyces</taxon>
    </lineage>
</organism>
<dbReference type="Pfam" id="PF01370">
    <property type="entry name" value="Epimerase"/>
    <property type="match status" value="1"/>
</dbReference>
<dbReference type="EMBL" id="CP029190">
    <property type="protein sequence ID" value="QES51913.1"/>
    <property type="molecule type" value="Genomic_DNA"/>
</dbReference>
<dbReference type="Proteomes" id="UP000325211">
    <property type="component" value="Chromosome"/>
</dbReference>
<dbReference type="InterPro" id="IPR001509">
    <property type="entry name" value="Epimerase_deHydtase"/>
</dbReference>
<dbReference type="AlphaFoldDB" id="A0A5P2DB03"/>
<evidence type="ECO:0000313" key="3">
    <source>
        <dbReference type="EMBL" id="QES51913.1"/>
    </source>
</evidence>
<protein>
    <submittedName>
        <fullName evidence="3">NAD-dependent dehydratase</fullName>
    </submittedName>
</protein>
<dbReference type="InterPro" id="IPR036291">
    <property type="entry name" value="NAD(P)-bd_dom_sf"/>
</dbReference>
<evidence type="ECO:0000313" key="4">
    <source>
        <dbReference type="Proteomes" id="UP000325211"/>
    </source>
</evidence>